<evidence type="ECO:0000256" key="12">
    <source>
        <dbReference type="ARBA" id="ARBA00022741"/>
    </source>
</evidence>
<dbReference type="GO" id="GO:0016301">
    <property type="term" value="F:kinase activity"/>
    <property type="evidence" value="ECO:0007669"/>
    <property type="project" value="UniProtKB-KW"/>
</dbReference>
<keyword evidence="13 18" id="KW-0418">Kinase</keyword>
<keyword evidence="12" id="KW-0547">Nucleotide-binding</keyword>
<evidence type="ECO:0000313" key="19">
    <source>
        <dbReference type="Proteomes" id="UP001370348"/>
    </source>
</evidence>
<dbReference type="EC" id="2.7.7.62" evidence="9"/>
<dbReference type="Gene3D" id="3.40.50.300">
    <property type="entry name" value="P-loop containing nucleotide triphosphate hydrolases"/>
    <property type="match status" value="1"/>
</dbReference>
<dbReference type="EMBL" id="CP089984">
    <property type="protein sequence ID" value="WXB15462.1"/>
    <property type="molecule type" value="Genomic_DNA"/>
</dbReference>
<evidence type="ECO:0000256" key="16">
    <source>
        <dbReference type="ARBA" id="ARBA00029570"/>
    </source>
</evidence>
<dbReference type="EC" id="2.7.1.156" evidence="8"/>
<evidence type="ECO:0000256" key="5">
    <source>
        <dbReference type="ARBA" id="ARBA00004692"/>
    </source>
</evidence>
<protein>
    <recommendedName>
        <fullName evidence="16">Adenosylcobinamide kinase</fullName>
        <ecNumber evidence="8">2.7.1.156</ecNumber>
        <ecNumber evidence="9">2.7.7.62</ecNumber>
    </recommendedName>
    <alternativeName>
        <fullName evidence="17">Adenosylcobinamide-phosphate guanylyltransferase</fullName>
    </alternativeName>
</protein>
<evidence type="ECO:0000256" key="4">
    <source>
        <dbReference type="ARBA" id="ARBA00003889"/>
    </source>
</evidence>
<dbReference type="SUPFAM" id="SSF52540">
    <property type="entry name" value="P-loop containing nucleoside triphosphate hydrolases"/>
    <property type="match status" value="1"/>
</dbReference>
<dbReference type="GO" id="GO:0016779">
    <property type="term" value="F:nucleotidyltransferase activity"/>
    <property type="evidence" value="ECO:0007669"/>
    <property type="project" value="UniProtKB-KW"/>
</dbReference>
<dbReference type="Pfam" id="PF02283">
    <property type="entry name" value="CobU"/>
    <property type="match status" value="1"/>
</dbReference>
<accession>A0ABZ2M246</accession>
<evidence type="ECO:0000256" key="7">
    <source>
        <dbReference type="ARBA" id="ARBA00007490"/>
    </source>
</evidence>
<evidence type="ECO:0000313" key="18">
    <source>
        <dbReference type="EMBL" id="WXB15462.1"/>
    </source>
</evidence>
<evidence type="ECO:0000256" key="10">
    <source>
        <dbReference type="ARBA" id="ARBA00022573"/>
    </source>
</evidence>
<evidence type="ECO:0000256" key="13">
    <source>
        <dbReference type="ARBA" id="ARBA00022777"/>
    </source>
</evidence>
<gene>
    <name evidence="18" type="ORF">LZC94_47535</name>
</gene>
<evidence type="ECO:0000256" key="11">
    <source>
        <dbReference type="ARBA" id="ARBA00022679"/>
    </source>
</evidence>
<evidence type="ECO:0000256" key="17">
    <source>
        <dbReference type="ARBA" id="ARBA00030571"/>
    </source>
</evidence>
<evidence type="ECO:0000256" key="6">
    <source>
        <dbReference type="ARBA" id="ARBA00005159"/>
    </source>
</evidence>
<sequence>MSAPGFALIGGGVRSGKSAFALRLAMAHGGRRVFFATAVAFDDEMRVRIARHVEERAADFTTIEATHDLDLAVGRLCTQPPAADVVVIDCLTLWLSNLLLADDSHEAIERRVDGLAGTLAAAPFHTLLVTNEVGMGIVPETALGRAFRDISGRAHQRLARSAQELYLAALGTVLRLRPGPVQLVFPEAEGEGDRP</sequence>
<dbReference type="PANTHER" id="PTHR34848">
    <property type="match status" value="1"/>
</dbReference>
<keyword evidence="15" id="KW-0342">GTP-binding</keyword>
<comment type="catalytic activity">
    <reaction evidence="3">
        <text>adenosylcob(III)inamide + GTP = adenosylcob(III)inamide phosphate + GDP + H(+)</text>
        <dbReference type="Rhea" id="RHEA:15765"/>
        <dbReference type="ChEBI" id="CHEBI:2480"/>
        <dbReference type="ChEBI" id="CHEBI:15378"/>
        <dbReference type="ChEBI" id="CHEBI:37565"/>
        <dbReference type="ChEBI" id="CHEBI:58189"/>
        <dbReference type="ChEBI" id="CHEBI:58502"/>
        <dbReference type="EC" id="2.7.1.156"/>
    </reaction>
</comment>
<comment type="similarity">
    <text evidence="7">Belongs to the CobU/CobP family.</text>
</comment>
<dbReference type="PIRSF" id="PIRSF006135">
    <property type="entry name" value="CobU"/>
    <property type="match status" value="1"/>
</dbReference>
<comment type="pathway">
    <text evidence="6">Cofactor biosynthesis; adenosylcobalamin biosynthesis; adenosylcobalamin from cob(II)yrinate a,c-diamide: step 5/7.</text>
</comment>
<dbReference type="RefSeq" id="WP_394825091.1">
    <property type="nucleotide sequence ID" value="NZ_CP089984.1"/>
</dbReference>
<evidence type="ECO:0000256" key="15">
    <source>
        <dbReference type="ARBA" id="ARBA00023134"/>
    </source>
</evidence>
<comment type="pathway">
    <text evidence="5">Cofactor biosynthesis; adenosylcobalamin biosynthesis; adenosylcobalamin from cob(II)yrinate a,c-diamide: step 6/7.</text>
</comment>
<evidence type="ECO:0000256" key="8">
    <source>
        <dbReference type="ARBA" id="ARBA00012016"/>
    </source>
</evidence>
<comment type="catalytic activity">
    <reaction evidence="2">
        <text>adenosylcob(III)inamide phosphate + GTP + H(+) = adenosylcob(III)inamide-GDP + diphosphate</text>
        <dbReference type="Rhea" id="RHEA:22712"/>
        <dbReference type="ChEBI" id="CHEBI:15378"/>
        <dbReference type="ChEBI" id="CHEBI:33019"/>
        <dbReference type="ChEBI" id="CHEBI:37565"/>
        <dbReference type="ChEBI" id="CHEBI:58502"/>
        <dbReference type="ChEBI" id="CHEBI:60487"/>
        <dbReference type="EC" id="2.7.7.62"/>
    </reaction>
</comment>
<keyword evidence="11" id="KW-0808">Transferase</keyword>
<name>A0ABZ2M246_9BACT</name>
<proteinExistence type="inferred from homology"/>
<keyword evidence="19" id="KW-1185">Reference proteome</keyword>
<evidence type="ECO:0000256" key="14">
    <source>
        <dbReference type="ARBA" id="ARBA00022840"/>
    </source>
</evidence>
<keyword evidence="14" id="KW-0067">ATP-binding</keyword>
<dbReference type="PANTHER" id="PTHR34848:SF1">
    <property type="entry name" value="BIFUNCTIONAL ADENOSYLCOBALAMIN BIOSYNTHESIS PROTEIN COBU"/>
    <property type="match status" value="1"/>
</dbReference>
<dbReference type="CDD" id="cd00544">
    <property type="entry name" value="CobU"/>
    <property type="match status" value="1"/>
</dbReference>
<evidence type="ECO:0000256" key="9">
    <source>
        <dbReference type="ARBA" id="ARBA00012523"/>
    </source>
</evidence>
<keyword evidence="10" id="KW-0169">Cobalamin biosynthesis</keyword>
<dbReference type="InterPro" id="IPR003203">
    <property type="entry name" value="CobU/CobP"/>
</dbReference>
<comment type="catalytic activity">
    <reaction evidence="1">
        <text>adenosylcob(III)inamide + ATP = adenosylcob(III)inamide phosphate + ADP + H(+)</text>
        <dbReference type="Rhea" id="RHEA:15769"/>
        <dbReference type="ChEBI" id="CHEBI:2480"/>
        <dbReference type="ChEBI" id="CHEBI:15378"/>
        <dbReference type="ChEBI" id="CHEBI:30616"/>
        <dbReference type="ChEBI" id="CHEBI:58502"/>
        <dbReference type="ChEBI" id="CHEBI:456216"/>
        <dbReference type="EC" id="2.7.1.156"/>
    </reaction>
</comment>
<organism evidence="18 19">
    <name type="scientific">Pendulispora albinea</name>
    <dbReference type="NCBI Taxonomy" id="2741071"/>
    <lineage>
        <taxon>Bacteria</taxon>
        <taxon>Pseudomonadati</taxon>
        <taxon>Myxococcota</taxon>
        <taxon>Myxococcia</taxon>
        <taxon>Myxococcales</taxon>
        <taxon>Sorangiineae</taxon>
        <taxon>Pendulisporaceae</taxon>
        <taxon>Pendulispora</taxon>
    </lineage>
</organism>
<dbReference type="Proteomes" id="UP001370348">
    <property type="component" value="Chromosome"/>
</dbReference>
<dbReference type="InterPro" id="IPR027417">
    <property type="entry name" value="P-loop_NTPase"/>
</dbReference>
<evidence type="ECO:0000256" key="1">
    <source>
        <dbReference type="ARBA" id="ARBA00000312"/>
    </source>
</evidence>
<reference evidence="18 19" key="1">
    <citation type="submission" date="2021-12" db="EMBL/GenBank/DDBJ databases">
        <title>Discovery of the Pendulisporaceae a myxobacterial family with distinct sporulation behavior and unique specialized metabolism.</title>
        <authorList>
            <person name="Garcia R."/>
            <person name="Popoff A."/>
            <person name="Bader C.D."/>
            <person name="Loehr J."/>
            <person name="Walesch S."/>
            <person name="Walt C."/>
            <person name="Boldt J."/>
            <person name="Bunk B."/>
            <person name="Haeckl F.J.F.P.J."/>
            <person name="Gunesch A.P."/>
            <person name="Birkelbach J."/>
            <person name="Nuebel U."/>
            <person name="Pietschmann T."/>
            <person name="Bach T."/>
            <person name="Mueller R."/>
        </authorList>
    </citation>
    <scope>NUCLEOTIDE SEQUENCE [LARGE SCALE GENOMIC DNA]</scope>
    <source>
        <strain evidence="18 19">MSr11954</strain>
    </source>
</reference>
<keyword evidence="18" id="KW-0548">Nucleotidyltransferase</keyword>
<evidence type="ECO:0000256" key="2">
    <source>
        <dbReference type="ARBA" id="ARBA00000711"/>
    </source>
</evidence>
<comment type="function">
    <text evidence="4">Catalyzes ATP-dependent phosphorylation of adenosylcobinamide and addition of GMP to adenosylcobinamide phosphate.</text>
</comment>
<evidence type="ECO:0000256" key="3">
    <source>
        <dbReference type="ARBA" id="ARBA00001522"/>
    </source>
</evidence>